<evidence type="ECO:0000256" key="1">
    <source>
        <dbReference type="SAM" id="SignalP"/>
    </source>
</evidence>
<feature type="domain" description="EF-hand" evidence="2">
    <location>
        <begin position="62"/>
        <end position="85"/>
    </location>
</feature>
<keyword evidence="1" id="KW-0732">Signal</keyword>
<feature type="chain" id="PRO_5022734525" evidence="1">
    <location>
        <begin position="22"/>
        <end position="212"/>
    </location>
</feature>
<proteinExistence type="predicted"/>
<dbReference type="PROSITE" id="PS50222">
    <property type="entry name" value="EF_HAND_2"/>
    <property type="match status" value="1"/>
</dbReference>
<evidence type="ECO:0000313" key="3">
    <source>
        <dbReference type="EMBL" id="KAA2237392.1"/>
    </source>
</evidence>
<reference evidence="3 4" key="2">
    <citation type="submission" date="2019-09" db="EMBL/GenBank/DDBJ databases">
        <authorList>
            <person name="Jin C."/>
        </authorList>
    </citation>
    <scope>NUCLEOTIDE SEQUENCE [LARGE SCALE GENOMIC DNA]</scope>
    <source>
        <strain evidence="3 4">BN140002</strain>
    </source>
</reference>
<dbReference type="Proteomes" id="UP000323142">
    <property type="component" value="Unassembled WGS sequence"/>
</dbReference>
<dbReference type="Pfam" id="PF06226">
    <property type="entry name" value="DUF1007"/>
    <property type="match status" value="1"/>
</dbReference>
<name>A0A5B2VG82_9HYPH</name>
<reference evidence="3 4" key="1">
    <citation type="submission" date="2019-09" db="EMBL/GenBank/DDBJ databases">
        <title>Salinarimonas rosea gen. nov., sp. nov., a new member of the a-2 subgroup of the Proteobacteria.</title>
        <authorList>
            <person name="Liu J."/>
        </authorList>
    </citation>
    <scope>NUCLEOTIDE SEQUENCE [LARGE SCALE GENOMIC DNA]</scope>
    <source>
        <strain evidence="3 4">BN140002</strain>
    </source>
</reference>
<dbReference type="PROSITE" id="PS00018">
    <property type="entry name" value="EF_HAND_1"/>
    <property type="match status" value="1"/>
</dbReference>
<dbReference type="GO" id="GO:0005509">
    <property type="term" value="F:calcium ion binding"/>
    <property type="evidence" value="ECO:0007669"/>
    <property type="project" value="InterPro"/>
</dbReference>
<protein>
    <submittedName>
        <fullName evidence="3">DUF1007 family protein</fullName>
    </submittedName>
</protein>
<comment type="caution">
    <text evidence="3">The sequence shown here is derived from an EMBL/GenBank/DDBJ whole genome shotgun (WGS) entry which is preliminary data.</text>
</comment>
<dbReference type="AlphaFoldDB" id="A0A5B2VG82"/>
<feature type="signal peptide" evidence="1">
    <location>
        <begin position="1"/>
        <end position="21"/>
    </location>
</feature>
<dbReference type="OrthoDB" id="1679673at2"/>
<keyword evidence="4" id="KW-1185">Reference proteome</keyword>
<organism evidence="3 4">
    <name type="scientific">Salinarimonas soli</name>
    <dbReference type="NCBI Taxonomy" id="1638099"/>
    <lineage>
        <taxon>Bacteria</taxon>
        <taxon>Pseudomonadati</taxon>
        <taxon>Pseudomonadota</taxon>
        <taxon>Alphaproteobacteria</taxon>
        <taxon>Hyphomicrobiales</taxon>
        <taxon>Salinarimonadaceae</taxon>
        <taxon>Salinarimonas</taxon>
    </lineage>
</organism>
<evidence type="ECO:0000313" key="4">
    <source>
        <dbReference type="Proteomes" id="UP000323142"/>
    </source>
</evidence>
<evidence type="ECO:0000259" key="2">
    <source>
        <dbReference type="PROSITE" id="PS50222"/>
    </source>
</evidence>
<accession>A0A5B2VG82</accession>
<dbReference type="InterPro" id="IPR010412">
    <property type="entry name" value="DUF1007"/>
</dbReference>
<dbReference type="InterPro" id="IPR002048">
    <property type="entry name" value="EF_hand_dom"/>
</dbReference>
<dbReference type="EMBL" id="VUOA01000019">
    <property type="protein sequence ID" value="KAA2237392.1"/>
    <property type="molecule type" value="Genomic_DNA"/>
</dbReference>
<gene>
    <name evidence="3" type="ORF">F0L46_10355</name>
</gene>
<dbReference type="RefSeq" id="WP_149817156.1">
    <property type="nucleotide sequence ID" value="NZ_VUOA01000019.1"/>
</dbReference>
<sequence>MRYALAGALVGVALGAGPALAHPHVWITARAEVAYAANGQVTGVRHAWTFDEAYSAYVTQGLDKNNDGKLTPDELADLAKVNTESLAEFDYFTIVKAGGVKQAFAGTAEPSMTFEEGKATLRFLLPLKAPVSPKLVSLEVYDPTFFVSFNLADGDDAVKLAGAPRGCAATITRPKPIDAAQGQRLSEGFFEALTAASSFGAQFSNRALIVCP</sequence>
<dbReference type="InterPro" id="IPR018247">
    <property type="entry name" value="EF_Hand_1_Ca_BS"/>
</dbReference>